<evidence type="ECO:0000313" key="2">
    <source>
        <dbReference type="EMBL" id="GBP70418.1"/>
    </source>
</evidence>
<proteinExistence type="predicted"/>
<keyword evidence="2" id="KW-0808">Transferase</keyword>
<dbReference type="Proteomes" id="UP000299102">
    <property type="component" value="Unassembled WGS sequence"/>
</dbReference>
<name>A0A4C1Y3F9_EUMVA</name>
<sequence length="265" mass="30343">MIKNYFHLLPKEGFLGFQLNRPSCSSRFANGPEMNLTFSAPRAHRRVGPAAGGDASFSIFLIKSKKLNTRKAPDLNGINKKAIECPSLLLMALVVAIFNACLKNCYFPPVWKEAIIYDRLILIIHSYINDREFTFRTKNTYSSKRPIRVGVPQDSTLSPLLYSAYTNKMTVLRPQTRVQLVLFADNMTLYLRSCSVGNIIPHLQRIIDELTQRFQLWRIEVNQEKNSSNLFRLQYEKQDSSSPGKHHHPPHVKCSHSVAKLLQIK</sequence>
<keyword evidence="2" id="KW-0548">Nucleotidyltransferase</keyword>
<accession>A0A4C1Y3F9</accession>
<keyword evidence="3" id="KW-1185">Reference proteome</keyword>
<dbReference type="InterPro" id="IPR000477">
    <property type="entry name" value="RT_dom"/>
</dbReference>
<keyword evidence="2" id="KW-0695">RNA-directed DNA polymerase</keyword>
<gene>
    <name evidence="2" type="primary">pol</name>
    <name evidence="2" type="ORF">EVAR_89733_1</name>
</gene>
<dbReference type="AlphaFoldDB" id="A0A4C1Y3F9"/>
<comment type="caution">
    <text evidence="2">The sequence shown here is derived from an EMBL/GenBank/DDBJ whole genome shotgun (WGS) entry which is preliminary data.</text>
</comment>
<evidence type="ECO:0000259" key="1">
    <source>
        <dbReference type="Pfam" id="PF00078"/>
    </source>
</evidence>
<organism evidence="2 3">
    <name type="scientific">Eumeta variegata</name>
    <name type="common">Bagworm moth</name>
    <name type="synonym">Eumeta japonica</name>
    <dbReference type="NCBI Taxonomy" id="151549"/>
    <lineage>
        <taxon>Eukaryota</taxon>
        <taxon>Metazoa</taxon>
        <taxon>Ecdysozoa</taxon>
        <taxon>Arthropoda</taxon>
        <taxon>Hexapoda</taxon>
        <taxon>Insecta</taxon>
        <taxon>Pterygota</taxon>
        <taxon>Neoptera</taxon>
        <taxon>Endopterygota</taxon>
        <taxon>Lepidoptera</taxon>
        <taxon>Glossata</taxon>
        <taxon>Ditrysia</taxon>
        <taxon>Tineoidea</taxon>
        <taxon>Psychidae</taxon>
        <taxon>Oiketicinae</taxon>
        <taxon>Eumeta</taxon>
    </lineage>
</organism>
<reference evidence="2 3" key="1">
    <citation type="journal article" date="2019" name="Commun. Biol.">
        <title>The bagworm genome reveals a unique fibroin gene that provides high tensile strength.</title>
        <authorList>
            <person name="Kono N."/>
            <person name="Nakamura H."/>
            <person name="Ohtoshi R."/>
            <person name="Tomita M."/>
            <person name="Numata K."/>
            <person name="Arakawa K."/>
        </authorList>
    </citation>
    <scope>NUCLEOTIDE SEQUENCE [LARGE SCALE GENOMIC DNA]</scope>
</reference>
<feature type="domain" description="Reverse transcriptase" evidence="1">
    <location>
        <begin position="120"/>
        <end position="226"/>
    </location>
</feature>
<dbReference type="Pfam" id="PF00078">
    <property type="entry name" value="RVT_1"/>
    <property type="match status" value="1"/>
</dbReference>
<dbReference type="STRING" id="151549.A0A4C1Y3F9"/>
<protein>
    <submittedName>
        <fullName evidence="2">RNA-directed DNA polymerase from mobile element jockey</fullName>
    </submittedName>
</protein>
<evidence type="ECO:0000313" key="3">
    <source>
        <dbReference type="Proteomes" id="UP000299102"/>
    </source>
</evidence>
<dbReference type="EMBL" id="BGZK01001073">
    <property type="protein sequence ID" value="GBP70418.1"/>
    <property type="molecule type" value="Genomic_DNA"/>
</dbReference>
<dbReference type="GO" id="GO:0003964">
    <property type="term" value="F:RNA-directed DNA polymerase activity"/>
    <property type="evidence" value="ECO:0007669"/>
    <property type="project" value="UniProtKB-KW"/>
</dbReference>
<dbReference type="OrthoDB" id="2207231at2759"/>